<organism evidence="3 4">
    <name type="scientific">Cymbomonas tetramitiformis</name>
    <dbReference type="NCBI Taxonomy" id="36881"/>
    <lineage>
        <taxon>Eukaryota</taxon>
        <taxon>Viridiplantae</taxon>
        <taxon>Chlorophyta</taxon>
        <taxon>Pyramimonadophyceae</taxon>
        <taxon>Pyramimonadales</taxon>
        <taxon>Pyramimonadaceae</taxon>
        <taxon>Cymbomonas</taxon>
    </lineage>
</organism>
<name>A0AAE0L2P3_9CHLO</name>
<dbReference type="SUPFAM" id="SSF47473">
    <property type="entry name" value="EF-hand"/>
    <property type="match status" value="1"/>
</dbReference>
<reference evidence="3 4" key="1">
    <citation type="journal article" date="2015" name="Genome Biol. Evol.">
        <title>Comparative Genomics of a Bacterivorous Green Alga Reveals Evolutionary Causalities and Consequences of Phago-Mixotrophic Mode of Nutrition.</title>
        <authorList>
            <person name="Burns J.A."/>
            <person name="Paasch A."/>
            <person name="Narechania A."/>
            <person name="Kim E."/>
        </authorList>
    </citation>
    <scope>NUCLEOTIDE SEQUENCE [LARGE SCALE GENOMIC DNA]</scope>
    <source>
        <strain evidence="3 4">PLY_AMNH</strain>
    </source>
</reference>
<dbReference type="Proteomes" id="UP001190700">
    <property type="component" value="Unassembled WGS sequence"/>
</dbReference>
<dbReference type="InterPro" id="IPR018247">
    <property type="entry name" value="EF_Hand_1_Ca_BS"/>
</dbReference>
<comment type="caution">
    <text evidence="3">The sequence shown here is derived from an EMBL/GenBank/DDBJ whole genome shotgun (WGS) entry which is preliminary data.</text>
</comment>
<accession>A0AAE0L2P3</accession>
<keyword evidence="1" id="KW-0106">Calcium</keyword>
<dbReference type="AlphaFoldDB" id="A0AAE0L2P3"/>
<dbReference type="InterPro" id="IPR011992">
    <property type="entry name" value="EF-hand-dom_pair"/>
</dbReference>
<evidence type="ECO:0000313" key="3">
    <source>
        <dbReference type="EMBL" id="KAK3269838.1"/>
    </source>
</evidence>
<proteinExistence type="predicted"/>
<feature type="domain" description="EF-hand" evidence="2">
    <location>
        <begin position="83"/>
        <end position="118"/>
    </location>
</feature>
<dbReference type="PROSITE" id="PS50222">
    <property type="entry name" value="EF_HAND_2"/>
    <property type="match status" value="1"/>
</dbReference>
<dbReference type="GO" id="GO:0005509">
    <property type="term" value="F:calcium ion binding"/>
    <property type="evidence" value="ECO:0007669"/>
    <property type="project" value="InterPro"/>
</dbReference>
<dbReference type="PROSITE" id="PS00018">
    <property type="entry name" value="EF_HAND_1"/>
    <property type="match status" value="1"/>
</dbReference>
<evidence type="ECO:0000256" key="1">
    <source>
        <dbReference type="ARBA" id="ARBA00022837"/>
    </source>
</evidence>
<protein>
    <recommendedName>
        <fullName evidence="2">EF-hand domain-containing protein</fullName>
    </recommendedName>
</protein>
<evidence type="ECO:0000259" key="2">
    <source>
        <dbReference type="PROSITE" id="PS50222"/>
    </source>
</evidence>
<sequence>MATTAEKLKTLDVRKLRKEWTIYIHGAQFREMVEDVFYKSCNVKQELSGAAADNKLDTSEMQIAMELMHNRLGSLIDMGELATPDMSVAALLERFDTNNDGSLDLEEFYRFTLVYFSELRWPMWKIVTKGAIVGAGVHIAIKHVGRPLFFKALYKAIPLGLRLSNYFGKSIVFGQARSRVDKLRLMFSDGNPLRVSDKEQELIDLKAKEERLGKRKAFFKGLSQFSLVGGIAAVAGLI</sequence>
<dbReference type="EMBL" id="LGRX02010715">
    <property type="protein sequence ID" value="KAK3269838.1"/>
    <property type="molecule type" value="Genomic_DNA"/>
</dbReference>
<dbReference type="InterPro" id="IPR002048">
    <property type="entry name" value="EF_hand_dom"/>
</dbReference>
<gene>
    <name evidence="3" type="ORF">CYMTET_21735</name>
</gene>
<evidence type="ECO:0000313" key="4">
    <source>
        <dbReference type="Proteomes" id="UP001190700"/>
    </source>
</evidence>
<dbReference type="Gene3D" id="1.10.238.10">
    <property type="entry name" value="EF-hand"/>
    <property type="match status" value="1"/>
</dbReference>
<keyword evidence="4" id="KW-1185">Reference proteome</keyword>